<evidence type="ECO:0000313" key="19">
    <source>
        <dbReference type="Proteomes" id="UP001164746"/>
    </source>
</evidence>
<keyword evidence="6 13" id="KW-0130">Cell adhesion</keyword>
<evidence type="ECO:0000313" key="18">
    <source>
        <dbReference type="EMBL" id="WAQ94158.1"/>
    </source>
</evidence>
<comment type="subcellular location">
    <subcellularLocation>
        <location evidence="1 13">Membrane</location>
        <topology evidence="1 13">Single-pass type I membrane protein</topology>
    </subcellularLocation>
</comment>
<evidence type="ECO:0000256" key="11">
    <source>
        <dbReference type="ARBA" id="ARBA00023180"/>
    </source>
</evidence>
<dbReference type="InterPro" id="IPR048285">
    <property type="entry name" value="Integrin_alpha_Ig-like_2"/>
</dbReference>
<dbReference type="Gene3D" id="2.130.10.130">
    <property type="entry name" value="Integrin alpha, N-terminal"/>
    <property type="match status" value="2"/>
</dbReference>
<reference evidence="18" key="1">
    <citation type="submission" date="2022-11" db="EMBL/GenBank/DDBJ databases">
        <title>Centuries of genome instability and evolution in soft-shell clam transmissible cancer (bioRxiv).</title>
        <authorList>
            <person name="Hart S.F.M."/>
            <person name="Yonemitsu M.A."/>
            <person name="Giersch R.M."/>
            <person name="Beal B.F."/>
            <person name="Arriagada G."/>
            <person name="Davis B.W."/>
            <person name="Ostrander E.A."/>
            <person name="Goff S.P."/>
            <person name="Metzger M.J."/>
        </authorList>
    </citation>
    <scope>NUCLEOTIDE SEQUENCE</scope>
    <source>
        <strain evidence="18">MELC-2E11</strain>
        <tissue evidence="18">Siphon/mantle</tissue>
    </source>
</reference>
<evidence type="ECO:0000256" key="1">
    <source>
        <dbReference type="ARBA" id="ARBA00004479"/>
    </source>
</evidence>
<dbReference type="InterPro" id="IPR028994">
    <property type="entry name" value="Integrin_alpha_N"/>
</dbReference>
<dbReference type="Pfam" id="PF05699">
    <property type="entry name" value="Dimer_Tnp_hAT"/>
    <property type="match status" value="1"/>
</dbReference>
<keyword evidence="10 13" id="KW-0675">Receptor</keyword>
<dbReference type="SMART" id="SM00191">
    <property type="entry name" value="Int_alpha"/>
    <property type="match status" value="2"/>
</dbReference>
<keyword evidence="19" id="KW-1185">Reference proteome</keyword>
<dbReference type="InterPro" id="IPR013517">
    <property type="entry name" value="FG-GAP"/>
</dbReference>
<keyword evidence="5" id="KW-0677">Repeat</keyword>
<gene>
    <name evidence="18" type="ORF">MAR_006629</name>
</gene>
<dbReference type="SUPFAM" id="SSF69318">
    <property type="entry name" value="Integrin alpha N-terminal domain"/>
    <property type="match status" value="1"/>
</dbReference>
<keyword evidence="4" id="KW-0732">Signal</keyword>
<dbReference type="InterPro" id="IPR008906">
    <property type="entry name" value="HATC_C_dom"/>
</dbReference>
<dbReference type="InterPro" id="IPR032695">
    <property type="entry name" value="Integrin_dom_sf"/>
</dbReference>
<dbReference type="Pfam" id="PF01839">
    <property type="entry name" value="FG-GAP"/>
    <property type="match status" value="1"/>
</dbReference>
<dbReference type="Pfam" id="PF20806">
    <property type="entry name" value="Integrin_A_Ig_3"/>
    <property type="match status" value="1"/>
</dbReference>
<dbReference type="SUPFAM" id="SSF53098">
    <property type="entry name" value="Ribonuclease H-like"/>
    <property type="match status" value="1"/>
</dbReference>
<evidence type="ECO:0000259" key="17">
    <source>
        <dbReference type="Pfam" id="PF20806"/>
    </source>
</evidence>
<evidence type="ECO:0000256" key="10">
    <source>
        <dbReference type="ARBA" id="ARBA00023170"/>
    </source>
</evidence>
<dbReference type="InterPro" id="IPR013519">
    <property type="entry name" value="Int_alpha_beta-p"/>
</dbReference>
<proteinExistence type="inferred from homology"/>
<evidence type="ECO:0000256" key="14">
    <source>
        <dbReference type="SAM" id="MobiDB-lite"/>
    </source>
</evidence>
<dbReference type="PROSITE" id="PS51470">
    <property type="entry name" value="FG_GAP"/>
    <property type="match status" value="2"/>
</dbReference>
<accession>A0ABY7DA66</accession>
<feature type="domain" description="Integrin alpha third immunoglobulin-like" evidence="17">
    <location>
        <begin position="758"/>
        <end position="871"/>
    </location>
</feature>
<feature type="domain" description="Integrin alpha second immunoglobulin-like" evidence="16">
    <location>
        <begin position="570"/>
        <end position="646"/>
    </location>
</feature>
<evidence type="ECO:0000256" key="12">
    <source>
        <dbReference type="PROSITE-ProRule" id="PRU00803"/>
    </source>
</evidence>
<dbReference type="Gene3D" id="2.60.40.1510">
    <property type="entry name" value="ntegrin, alpha v. Chain A, domain 3"/>
    <property type="match status" value="1"/>
</dbReference>
<feature type="repeat" description="FG-GAP" evidence="12">
    <location>
        <begin position="238"/>
        <end position="302"/>
    </location>
</feature>
<dbReference type="InterPro" id="IPR000413">
    <property type="entry name" value="Integrin_alpha"/>
</dbReference>
<dbReference type="InterPro" id="IPR018184">
    <property type="entry name" value="Integrin_alpha_C_CS"/>
</dbReference>
<evidence type="ECO:0000256" key="5">
    <source>
        <dbReference type="ARBA" id="ARBA00022737"/>
    </source>
</evidence>
<dbReference type="InterPro" id="IPR012337">
    <property type="entry name" value="RNaseH-like_sf"/>
</dbReference>
<feature type="transmembrane region" description="Helical" evidence="13">
    <location>
        <begin position="918"/>
        <end position="940"/>
    </location>
</feature>
<dbReference type="Gene3D" id="1.20.5.930">
    <property type="entry name" value="Bicelle-embedded integrin alpha(iib) transmembrane segment"/>
    <property type="match status" value="1"/>
</dbReference>
<keyword evidence="3 13" id="KW-0812">Transmembrane</keyword>
<dbReference type="Proteomes" id="UP001164746">
    <property type="component" value="Chromosome 1"/>
</dbReference>
<name>A0ABY7DA66_MYAAR</name>
<comment type="similarity">
    <text evidence="2 13">Belongs to the integrin alpha chain family.</text>
</comment>
<evidence type="ECO:0000256" key="4">
    <source>
        <dbReference type="ARBA" id="ARBA00022729"/>
    </source>
</evidence>
<dbReference type="InterPro" id="IPR048286">
    <property type="entry name" value="Integrin_alpha_Ig-like_3"/>
</dbReference>
<evidence type="ECO:0000256" key="8">
    <source>
        <dbReference type="ARBA" id="ARBA00023037"/>
    </source>
</evidence>
<dbReference type="PANTHER" id="PTHR23220">
    <property type="entry name" value="INTEGRIN ALPHA"/>
    <property type="match status" value="1"/>
</dbReference>
<evidence type="ECO:0000256" key="9">
    <source>
        <dbReference type="ARBA" id="ARBA00023136"/>
    </source>
</evidence>
<dbReference type="EMBL" id="CP111012">
    <property type="protein sequence ID" value="WAQ94158.1"/>
    <property type="molecule type" value="Genomic_DNA"/>
</dbReference>
<feature type="repeat" description="FG-GAP" evidence="12">
    <location>
        <begin position="365"/>
        <end position="430"/>
    </location>
</feature>
<dbReference type="PRINTS" id="PR01185">
    <property type="entry name" value="INTEGRINA"/>
</dbReference>
<dbReference type="PROSITE" id="PS00242">
    <property type="entry name" value="INTEGRIN_ALPHA"/>
    <property type="match status" value="1"/>
</dbReference>
<keyword evidence="7 13" id="KW-1133">Transmembrane helix</keyword>
<evidence type="ECO:0000256" key="3">
    <source>
        <dbReference type="ARBA" id="ARBA00022692"/>
    </source>
</evidence>
<feature type="region of interest" description="Disordered" evidence="14">
    <location>
        <begin position="98"/>
        <end position="133"/>
    </location>
</feature>
<dbReference type="Pfam" id="PF20805">
    <property type="entry name" value="Integrin_A_Ig_2"/>
    <property type="match status" value="1"/>
</dbReference>
<evidence type="ECO:0000259" key="16">
    <source>
        <dbReference type="Pfam" id="PF20805"/>
    </source>
</evidence>
<keyword evidence="11" id="KW-0325">Glycoprotein</keyword>
<feature type="region of interest" description="Disordered" evidence="14">
    <location>
        <begin position="956"/>
        <end position="993"/>
    </location>
</feature>
<dbReference type="Gene3D" id="2.60.40.1530">
    <property type="entry name" value="ntegrin, alpha v. Chain A, domain 4"/>
    <property type="match status" value="1"/>
</dbReference>
<feature type="domain" description="HAT C-terminal dimerisation" evidence="15">
    <location>
        <begin position="161"/>
        <end position="225"/>
    </location>
</feature>
<evidence type="ECO:0000259" key="15">
    <source>
        <dbReference type="Pfam" id="PF05699"/>
    </source>
</evidence>
<keyword evidence="8 13" id="KW-0401">Integrin</keyword>
<evidence type="ECO:0000256" key="2">
    <source>
        <dbReference type="ARBA" id="ARBA00008054"/>
    </source>
</evidence>
<sequence>MNKINAYTSHLYIYRYTEPDLLDMLHVAAALDPRFKSLPYIPEGDRNDISKSMSKKAMAIDSMQSDVKVKDEPSSPEDSSTGTAVMPALPALEALRSQPLDQPEEPEEEPAMKKPRLSPELKPRLSPEPNSSENALESLFGDVFVTCVEPAKSLDQRVDSEIADYEKEPVVSLKSDPLQWWKERAGHYPILSKLASSYLVIPATSVASERVFSTAGDIVNAQRGTLSNTLGGDKVTTNGVSKYFTHGKDGQWLGASLDLPSDPNSPAGIVTCAPRWHNTKNIDWYMNGICYIIPRDLTVKNIKKLPLLVNGSRATYDMDENNKQYDWGMAGLGFDAHYTKEVLVFEAEQNQYNFDVPALKIDPVEGEDMSVLPMNSYFGASFCTADVNGDGADDLFVGAPLHSPEGPDGRLIIDVGAVYLYMGPFNQTVRPFYPNLTLIGRGASGGQFGTAIASLYDTSKDGYTDTIVGSYLSDKAVVLYGQPVISLEAKLSVLDASNEQNIQFLTKNTSNVKSPNDLVSEIKIEAEYEISKILCSSDISPTIKKFDGNNPGDPLLLLEQKVQFRKDCPNNICKTNLHLTTKAHYQRADGFLVIGTPDFSVDVYITKTGDPSYGSIFYLLVPNFLNYVRVNEQMGDGEVSCSLITKGSNVGPQSRYEWLGFLQRTNFTEENDTSSVLMCLFGNPMYNDSGVKVTVRYKLPSHITTDRFEVRTFATSLSEELNGIDNEEMLEIKMKHVYTTQLSGVSSLESIFISDLKLQDTVEHTFAFGNLGPSQVPDAAVSVHIPQVQRDGKALLWLNRTNVRCSSPCSVECQLQGSSVFPDVFMDVIGRQWIHNTRTELDPALPDINHLDCSTSTCTSLYCSAKNIRPENSMVTRQTIPFLSRANTTDTGTSKPELEAKIITKVVPKQPLKQEVEWWVILLSILGGIIFIGILVFILYKCGFFKRKTREDMVRKLEKQQNTSKQYEPKDSFTDSEEGVIDNGETLPGKPKV</sequence>
<protein>
    <submittedName>
        <fullName evidence="18">ZBED1-like protein</fullName>
    </submittedName>
</protein>
<organism evidence="18 19">
    <name type="scientific">Mya arenaria</name>
    <name type="common">Soft-shell clam</name>
    <dbReference type="NCBI Taxonomy" id="6604"/>
    <lineage>
        <taxon>Eukaryota</taxon>
        <taxon>Metazoa</taxon>
        <taxon>Spiralia</taxon>
        <taxon>Lophotrochozoa</taxon>
        <taxon>Mollusca</taxon>
        <taxon>Bivalvia</taxon>
        <taxon>Autobranchia</taxon>
        <taxon>Heteroconchia</taxon>
        <taxon>Euheterodonta</taxon>
        <taxon>Imparidentia</taxon>
        <taxon>Neoheterodontei</taxon>
        <taxon>Myida</taxon>
        <taxon>Myoidea</taxon>
        <taxon>Myidae</taxon>
        <taxon>Mya</taxon>
    </lineage>
</organism>
<dbReference type="PANTHER" id="PTHR23220:SF122">
    <property type="entry name" value="INTEGRIN ALPHA-PS1"/>
    <property type="match status" value="1"/>
</dbReference>
<evidence type="ECO:0000256" key="7">
    <source>
        <dbReference type="ARBA" id="ARBA00022989"/>
    </source>
</evidence>
<keyword evidence="9 13" id="KW-0472">Membrane</keyword>
<evidence type="ECO:0000256" key="13">
    <source>
        <dbReference type="RuleBase" id="RU003762"/>
    </source>
</evidence>
<evidence type="ECO:0000256" key="6">
    <source>
        <dbReference type="ARBA" id="ARBA00022889"/>
    </source>
</evidence>
<feature type="region of interest" description="Disordered" evidence="14">
    <location>
        <begin position="42"/>
        <end position="84"/>
    </location>
</feature>
<dbReference type="SUPFAM" id="SSF69179">
    <property type="entry name" value="Integrin domains"/>
    <property type="match status" value="2"/>
</dbReference>